<dbReference type="Proteomes" id="UP001519460">
    <property type="component" value="Unassembled WGS sequence"/>
</dbReference>
<dbReference type="EMBL" id="JACVVK020000192">
    <property type="protein sequence ID" value="KAK7485577.1"/>
    <property type="molecule type" value="Genomic_DNA"/>
</dbReference>
<reference evidence="1 2" key="1">
    <citation type="journal article" date="2023" name="Sci. Data">
        <title>Genome assembly of the Korean intertidal mud-creeper Batillaria attramentaria.</title>
        <authorList>
            <person name="Patra A.K."/>
            <person name="Ho P.T."/>
            <person name="Jun S."/>
            <person name="Lee S.J."/>
            <person name="Kim Y."/>
            <person name="Won Y.J."/>
        </authorList>
    </citation>
    <scope>NUCLEOTIDE SEQUENCE [LARGE SCALE GENOMIC DNA]</scope>
    <source>
        <strain evidence="1">Wonlab-2016</strain>
    </source>
</reference>
<evidence type="ECO:0000313" key="2">
    <source>
        <dbReference type="Proteomes" id="UP001519460"/>
    </source>
</evidence>
<dbReference type="AlphaFoldDB" id="A0ABD0KEV8"/>
<evidence type="ECO:0000313" key="1">
    <source>
        <dbReference type="EMBL" id="KAK7485577.1"/>
    </source>
</evidence>
<name>A0ABD0KEV8_9CAEN</name>
<accession>A0ABD0KEV8</accession>
<keyword evidence="2" id="KW-1185">Reference proteome</keyword>
<gene>
    <name evidence="1" type="ORF">BaRGS_00023152</name>
</gene>
<comment type="caution">
    <text evidence="1">The sequence shown here is derived from an EMBL/GenBank/DDBJ whole genome shotgun (WGS) entry which is preliminary data.</text>
</comment>
<sequence length="118" mass="13697">MSSASWTCSMCGDFKVCPHAHSVCRVTITRQTYSTKAENDAHLGFCLWSQPVQNLVVQSDDYRDLFVARMTPSKCYTRAFRPRLANWRGEELVASRDVLFRKRGYYRVRTSAQVRYMA</sequence>
<proteinExistence type="predicted"/>
<protein>
    <submittedName>
        <fullName evidence="1">Uncharacterized protein</fullName>
    </submittedName>
</protein>
<organism evidence="1 2">
    <name type="scientific">Batillaria attramentaria</name>
    <dbReference type="NCBI Taxonomy" id="370345"/>
    <lineage>
        <taxon>Eukaryota</taxon>
        <taxon>Metazoa</taxon>
        <taxon>Spiralia</taxon>
        <taxon>Lophotrochozoa</taxon>
        <taxon>Mollusca</taxon>
        <taxon>Gastropoda</taxon>
        <taxon>Caenogastropoda</taxon>
        <taxon>Sorbeoconcha</taxon>
        <taxon>Cerithioidea</taxon>
        <taxon>Batillariidae</taxon>
        <taxon>Batillaria</taxon>
    </lineage>
</organism>